<evidence type="ECO:0000256" key="1">
    <source>
        <dbReference type="ARBA" id="ARBA00006484"/>
    </source>
</evidence>
<sequence length="282" mass="30750">VTKTETDHTSTTTVYSDGHQHVGIYMDLQLSGRHVLVTGSHRGTGLLIAKRFIEEGSDVAVHGFDETQASDAVAELEGGYPVFGDICRDEGTQILVEQLKATPEILVNNYGTAESGRWETLRSSDWIDLYQKNVLSAERLIQAFLPGMRTMNRARIINLGTVGSTRPNSRNPHYYAAKGALATMTVSLAKEVAGTNIRVNLVSPGMILTPEVREAYMRRGAAKGWGNTWEEIEPHIAADIPIGRIVRRDEVADLVVFLASAKADAIHGQNIRIDGGALDVVT</sequence>
<dbReference type="PANTHER" id="PTHR42879">
    <property type="entry name" value="3-OXOACYL-(ACYL-CARRIER-PROTEIN) REDUCTASE"/>
    <property type="match status" value="1"/>
</dbReference>
<gene>
    <name evidence="2" type="ORF">METZ01_LOCUS9613</name>
</gene>
<name>A0A381NR04_9ZZZZ</name>
<proteinExistence type="inferred from homology"/>
<dbReference type="PRINTS" id="PR00080">
    <property type="entry name" value="SDRFAMILY"/>
</dbReference>
<dbReference type="InterPro" id="IPR050259">
    <property type="entry name" value="SDR"/>
</dbReference>
<dbReference type="SUPFAM" id="SSF51735">
    <property type="entry name" value="NAD(P)-binding Rossmann-fold domains"/>
    <property type="match status" value="1"/>
</dbReference>
<organism evidence="2">
    <name type="scientific">marine metagenome</name>
    <dbReference type="NCBI Taxonomy" id="408172"/>
    <lineage>
        <taxon>unclassified sequences</taxon>
        <taxon>metagenomes</taxon>
        <taxon>ecological metagenomes</taxon>
    </lineage>
</organism>
<reference evidence="2" key="1">
    <citation type="submission" date="2018-05" db="EMBL/GenBank/DDBJ databases">
        <authorList>
            <person name="Lanie J.A."/>
            <person name="Ng W.-L."/>
            <person name="Kazmierczak K.M."/>
            <person name="Andrzejewski T.M."/>
            <person name="Davidsen T.M."/>
            <person name="Wayne K.J."/>
            <person name="Tettelin H."/>
            <person name="Glass J.I."/>
            <person name="Rusch D."/>
            <person name="Podicherti R."/>
            <person name="Tsui H.-C.T."/>
            <person name="Winkler M.E."/>
        </authorList>
    </citation>
    <scope>NUCLEOTIDE SEQUENCE</scope>
</reference>
<protein>
    <recommendedName>
        <fullName evidence="3">3-oxoacyl-ACP reductase</fullName>
    </recommendedName>
</protein>
<dbReference type="InterPro" id="IPR036291">
    <property type="entry name" value="NAD(P)-bd_dom_sf"/>
</dbReference>
<dbReference type="Gene3D" id="3.40.50.720">
    <property type="entry name" value="NAD(P)-binding Rossmann-like Domain"/>
    <property type="match status" value="1"/>
</dbReference>
<dbReference type="AlphaFoldDB" id="A0A381NR04"/>
<dbReference type="EMBL" id="UINC01000521">
    <property type="protein sequence ID" value="SUZ56759.1"/>
    <property type="molecule type" value="Genomic_DNA"/>
</dbReference>
<comment type="similarity">
    <text evidence="1">Belongs to the short-chain dehydrogenases/reductases (SDR) family.</text>
</comment>
<dbReference type="InterPro" id="IPR002347">
    <property type="entry name" value="SDR_fam"/>
</dbReference>
<accession>A0A381NR04</accession>
<dbReference type="PRINTS" id="PR00081">
    <property type="entry name" value="GDHRDH"/>
</dbReference>
<evidence type="ECO:0008006" key="3">
    <source>
        <dbReference type="Google" id="ProtNLM"/>
    </source>
</evidence>
<feature type="non-terminal residue" evidence="2">
    <location>
        <position position="1"/>
    </location>
</feature>
<dbReference type="Pfam" id="PF13561">
    <property type="entry name" value="adh_short_C2"/>
    <property type="match status" value="1"/>
</dbReference>
<evidence type="ECO:0000313" key="2">
    <source>
        <dbReference type="EMBL" id="SUZ56759.1"/>
    </source>
</evidence>
<dbReference type="CDD" id="cd05233">
    <property type="entry name" value="SDR_c"/>
    <property type="match status" value="1"/>
</dbReference>